<accession>A0A8S1Q8Y4</accession>
<evidence type="ECO:0000259" key="5">
    <source>
        <dbReference type="PROSITE" id="PS50011"/>
    </source>
</evidence>
<dbReference type="Pfam" id="PF00069">
    <property type="entry name" value="Pkinase"/>
    <property type="match status" value="1"/>
</dbReference>
<dbReference type="PROSITE" id="PS00108">
    <property type="entry name" value="PROTEIN_KINASE_ST"/>
    <property type="match status" value="1"/>
</dbReference>
<dbReference type="Proteomes" id="UP000692954">
    <property type="component" value="Unassembled WGS sequence"/>
</dbReference>
<dbReference type="AlphaFoldDB" id="A0A8S1Q8Y4"/>
<evidence type="ECO:0000256" key="4">
    <source>
        <dbReference type="ARBA" id="ARBA00022840"/>
    </source>
</evidence>
<dbReference type="GO" id="GO:0005829">
    <property type="term" value="C:cytosol"/>
    <property type="evidence" value="ECO:0007669"/>
    <property type="project" value="TreeGrafter"/>
</dbReference>
<dbReference type="PANTHER" id="PTHR24348:SF22">
    <property type="entry name" value="NON-SPECIFIC SERINE_THREONINE PROTEIN KINASE"/>
    <property type="match status" value="1"/>
</dbReference>
<dbReference type="InterPro" id="IPR045269">
    <property type="entry name" value="Atg1-like"/>
</dbReference>
<dbReference type="GO" id="GO:0005776">
    <property type="term" value="C:autophagosome"/>
    <property type="evidence" value="ECO:0007669"/>
    <property type="project" value="TreeGrafter"/>
</dbReference>
<keyword evidence="1" id="KW-0808">Transferase</keyword>
<protein>
    <recommendedName>
        <fullName evidence="5">Protein kinase domain-containing protein</fullName>
    </recommendedName>
</protein>
<name>A0A8S1Q8Y4_9CILI</name>
<dbReference type="GO" id="GO:0000407">
    <property type="term" value="C:phagophore assembly site"/>
    <property type="evidence" value="ECO:0007669"/>
    <property type="project" value="TreeGrafter"/>
</dbReference>
<feature type="domain" description="Protein kinase" evidence="5">
    <location>
        <begin position="7"/>
        <end position="285"/>
    </location>
</feature>
<dbReference type="GO" id="GO:0005524">
    <property type="term" value="F:ATP binding"/>
    <property type="evidence" value="ECO:0007669"/>
    <property type="project" value="UniProtKB-KW"/>
</dbReference>
<organism evidence="6 7">
    <name type="scientific">Paramecium sonneborni</name>
    <dbReference type="NCBI Taxonomy" id="65129"/>
    <lineage>
        <taxon>Eukaryota</taxon>
        <taxon>Sar</taxon>
        <taxon>Alveolata</taxon>
        <taxon>Ciliophora</taxon>
        <taxon>Intramacronucleata</taxon>
        <taxon>Oligohymenophorea</taxon>
        <taxon>Peniculida</taxon>
        <taxon>Parameciidae</taxon>
        <taxon>Paramecium</taxon>
    </lineage>
</organism>
<dbReference type="InterPro" id="IPR008271">
    <property type="entry name" value="Ser/Thr_kinase_AS"/>
</dbReference>
<sequence length="513" mass="61871">MKGDYQIITNNILGQGKYGNTYKCYKKDNQDELFCMKIIKIQDKSKPLFCQKTMEAEKQIFYKLRNIECENLVKMITFFQTKEEFCLVMELCDLDLQQLFQNYRQEKQWFSREEQVNIIRQILKGAQVLKENKIVHRDIKPQNILVKIQNLGEKNERRIFKIADFGFSKTLQDIYQEQDMTRIGSKRYQAPEIFHNELFSAKCDIYSYGILFHQIVFQKLFPGGYRSVQFNHLKFFEEIKKKPYQCQPQQDPLGKLLINLIQEMLIFDQNKRISFEDLLEYHLFLLNDPLFKPITQKNISQQNLQDKQTIFSRIHKILDNLYRKSLLCQKTAEELKNTKIFRNVNIINIYYLILQIGFQEIQIAFAMINIIISDFQPKILNNCDLPQFIELLKLYLNSQDQKFINLHNKIRLQFHQQKKNLQQIQINLMLQYHDQIVQQNEYYLFSIKTQSEKQPIEILCQQLKSLIDVQVTYQLIQQYDKQLLEFIKKISQIEILFDFFEYQYYESDFIIKL</sequence>
<dbReference type="PANTHER" id="PTHR24348">
    <property type="entry name" value="SERINE/THREONINE-PROTEIN KINASE UNC-51-RELATED"/>
    <property type="match status" value="1"/>
</dbReference>
<keyword evidence="3" id="KW-0418">Kinase</keyword>
<dbReference type="OrthoDB" id="5337378at2759"/>
<comment type="caution">
    <text evidence="6">The sequence shown here is derived from an EMBL/GenBank/DDBJ whole genome shotgun (WGS) entry which is preliminary data.</text>
</comment>
<dbReference type="GO" id="GO:0010506">
    <property type="term" value="P:regulation of autophagy"/>
    <property type="evidence" value="ECO:0007669"/>
    <property type="project" value="InterPro"/>
</dbReference>
<evidence type="ECO:0000313" key="7">
    <source>
        <dbReference type="Proteomes" id="UP000692954"/>
    </source>
</evidence>
<reference evidence="6" key="1">
    <citation type="submission" date="2021-01" db="EMBL/GenBank/DDBJ databases">
        <authorList>
            <consortium name="Genoscope - CEA"/>
            <person name="William W."/>
        </authorList>
    </citation>
    <scope>NUCLEOTIDE SEQUENCE</scope>
</reference>
<evidence type="ECO:0000256" key="3">
    <source>
        <dbReference type="ARBA" id="ARBA00022777"/>
    </source>
</evidence>
<keyword evidence="7" id="KW-1185">Reference proteome</keyword>
<dbReference type="GO" id="GO:0004674">
    <property type="term" value="F:protein serine/threonine kinase activity"/>
    <property type="evidence" value="ECO:0007669"/>
    <property type="project" value="InterPro"/>
</dbReference>
<dbReference type="EMBL" id="CAJJDN010000098">
    <property type="protein sequence ID" value="CAD8111454.1"/>
    <property type="molecule type" value="Genomic_DNA"/>
</dbReference>
<evidence type="ECO:0000256" key="2">
    <source>
        <dbReference type="ARBA" id="ARBA00022741"/>
    </source>
</evidence>
<dbReference type="PROSITE" id="PS50011">
    <property type="entry name" value="PROTEIN_KINASE_DOM"/>
    <property type="match status" value="1"/>
</dbReference>
<proteinExistence type="predicted"/>
<gene>
    <name evidence="6" type="ORF">PSON_ATCC_30995.1.T0980074</name>
</gene>
<keyword evidence="4" id="KW-0067">ATP-binding</keyword>
<dbReference type="InterPro" id="IPR000719">
    <property type="entry name" value="Prot_kinase_dom"/>
</dbReference>
<dbReference type="GO" id="GO:0000045">
    <property type="term" value="P:autophagosome assembly"/>
    <property type="evidence" value="ECO:0007669"/>
    <property type="project" value="TreeGrafter"/>
</dbReference>
<evidence type="ECO:0000256" key="1">
    <source>
        <dbReference type="ARBA" id="ARBA00022679"/>
    </source>
</evidence>
<evidence type="ECO:0000313" key="6">
    <source>
        <dbReference type="EMBL" id="CAD8111454.1"/>
    </source>
</evidence>
<keyword evidence="2" id="KW-0547">Nucleotide-binding</keyword>
<dbReference type="SMART" id="SM00220">
    <property type="entry name" value="S_TKc"/>
    <property type="match status" value="1"/>
</dbReference>
<dbReference type="GO" id="GO:0016020">
    <property type="term" value="C:membrane"/>
    <property type="evidence" value="ECO:0007669"/>
    <property type="project" value="TreeGrafter"/>
</dbReference>